<feature type="transmembrane region" description="Helical" evidence="1">
    <location>
        <begin position="6"/>
        <end position="25"/>
    </location>
</feature>
<organism evidence="2 3">
    <name type="scientific">Paenibacillus agricola</name>
    <dbReference type="NCBI Taxonomy" id="2716264"/>
    <lineage>
        <taxon>Bacteria</taxon>
        <taxon>Bacillati</taxon>
        <taxon>Bacillota</taxon>
        <taxon>Bacilli</taxon>
        <taxon>Bacillales</taxon>
        <taxon>Paenibacillaceae</taxon>
        <taxon>Paenibacillus</taxon>
    </lineage>
</organism>
<keyword evidence="3" id="KW-1185">Reference proteome</keyword>
<dbReference type="PANTHER" id="PTHR40070:SF1">
    <property type="entry name" value="UPF0478 PROTEIN YTXG"/>
    <property type="match status" value="1"/>
</dbReference>
<dbReference type="Pfam" id="PF06103">
    <property type="entry name" value="DUF948"/>
    <property type="match status" value="1"/>
</dbReference>
<sequence length="150" mass="16278">MIIEISVAAVALAIVVLIVFLITTLRSMSALLVQTNSTIHELQHHLAGVTKEASDVLRHTNAVTVDVLNKLHSLEPTFHSVKQVGEAVDEITTSVKNASVSVARTIKNKVESEAYLPATSKIAKAIQTIPLILDIWHQIKLKKQMAAASK</sequence>
<comment type="caution">
    <text evidence="2">The sequence shown here is derived from an EMBL/GenBank/DDBJ whole genome shotgun (WGS) entry which is preliminary data.</text>
</comment>
<keyword evidence="1" id="KW-1133">Transmembrane helix</keyword>
<evidence type="ECO:0000313" key="2">
    <source>
        <dbReference type="EMBL" id="NHN29740.1"/>
    </source>
</evidence>
<dbReference type="EMBL" id="JAAOIW010000002">
    <property type="protein sequence ID" value="NHN29740.1"/>
    <property type="molecule type" value="Genomic_DNA"/>
</dbReference>
<dbReference type="PANTHER" id="PTHR40070">
    <property type="entry name" value="UPF0478 PROTEIN YTXG"/>
    <property type="match status" value="1"/>
</dbReference>
<evidence type="ECO:0000256" key="1">
    <source>
        <dbReference type="SAM" id="Phobius"/>
    </source>
</evidence>
<gene>
    <name evidence="2" type="ORF">G9U52_07815</name>
</gene>
<keyword evidence="1" id="KW-0472">Membrane</keyword>
<accession>A0ABX0J2U1</accession>
<reference evidence="2" key="1">
    <citation type="submission" date="2020-03" db="EMBL/GenBank/DDBJ databases">
        <title>Draft sequencing of Paenibacilllus sp. S3N08.</title>
        <authorList>
            <person name="Kim D.-U."/>
        </authorList>
    </citation>
    <scope>NUCLEOTIDE SEQUENCE</scope>
    <source>
        <strain evidence="2">S3N08</strain>
    </source>
</reference>
<dbReference type="Proteomes" id="UP001165962">
    <property type="component" value="Unassembled WGS sequence"/>
</dbReference>
<name>A0ABX0J2U1_9BACL</name>
<dbReference type="InterPro" id="IPR009293">
    <property type="entry name" value="UPF0478"/>
</dbReference>
<keyword evidence="1" id="KW-0812">Transmembrane</keyword>
<evidence type="ECO:0000313" key="3">
    <source>
        <dbReference type="Proteomes" id="UP001165962"/>
    </source>
</evidence>
<protein>
    <submittedName>
        <fullName evidence="2">DUF948 domain-containing protein</fullName>
    </submittedName>
</protein>
<proteinExistence type="predicted"/>